<dbReference type="Proteomes" id="UP000321922">
    <property type="component" value="Unassembled WGS sequence"/>
</dbReference>
<dbReference type="PROSITE" id="PS00875">
    <property type="entry name" value="T2SP_D"/>
    <property type="match status" value="1"/>
</dbReference>
<evidence type="ECO:0000256" key="8">
    <source>
        <dbReference type="ARBA" id="ARBA00023136"/>
    </source>
</evidence>
<keyword evidence="16" id="KW-1185">Reference proteome</keyword>
<dbReference type="Gene3D" id="3.30.1370.120">
    <property type="match status" value="2"/>
</dbReference>
<feature type="chain" id="PRO_5026393918" description="Type 3 secretion system secretin" evidence="10">
    <location>
        <begin position="26"/>
        <end position="619"/>
    </location>
</feature>
<dbReference type="HAMAP" id="MF_02219">
    <property type="entry name" value="Type_III_secretin"/>
    <property type="match status" value="1"/>
</dbReference>
<comment type="subcellular location">
    <subcellularLocation>
        <location evidence="1 10 11">Cell outer membrane</location>
    </subcellularLocation>
</comment>
<feature type="domain" description="SPI-1 type 3 secretion system secretin N0" evidence="14">
    <location>
        <begin position="37"/>
        <end position="103"/>
    </location>
</feature>
<name>A0A511QDR6_9VIBR</name>
<evidence type="ECO:0000256" key="4">
    <source>
        <dbReference type="ARBA" id="ARBA00022729"/>
    </source>
</evidence>
<feature type="domain" description="NolW-like" evidence="13">
    <location>
        <begin position="183"/>
        <end position="289"/>
    </location>
</feature>
<dbReference type="RefSeq" id="WP_039979111.1">
    <property type="nucleotide sequence ID" value="NZ_BAOJ01000010.1"/>
</dbReference>
<dbReference type="Gene3D" id="3.55.50.30">
    <property type="match status" value="1"/>
</dbReference>
<dbReference type="Pfam" id="PF03958">
    <property type="entry name" value="Secretin_N"/>
    <property type="match status" value="2"/>
</dbReference>
<keyword evidence="7" id="KW-0843">Virulence</keyword>
<dbReference type="OrthoDB" id="9775455at2"/>
<protein>
    <recommendedName>
        <fullName evidence="10">Type 3 secretion system secretin</fullName>
        <shortName evidence="10">T3SS secretin</shortName>
    </recommendedName>
</protein>
<feature type="signal peptide" evidence="10">
    <location>
        <begin position="1"/>
        <end position="25"/>
    </location>
</feature>
<evidence type="ECO:0000256" key="3">
    <source>
        <dbReference type="ARBA" id="ARBA00022448"/>
    </source>
</evidence>
<evidence type="ECO:0000256" key="10">
    <source>
        <dbReference type="HAMAP-Rule" id="MF_02219"/>
    </source>
</evidence>
<evidence type="ECO:0000259" key="14">
    <source>
        <dbReference type="Pfam" id="PF21304"/>
    </source>
</evidence>
<dbReference type="InterPro" id="IPR049034">
    <property type="entry name" value="T3S_SPI-1_N0"/>
</dbReference>
<evidence type="ECO:0000259" key="12">
    <source>
        <dbReference type="Pfam" id="PF00263"/>
    </source>
</evidence>
<reference evidence="15 16" key="1">
    <citation type="submission" date="2019-07" db="EMBL/GenBank/DDBJ databases">
        <title>Whole genome shotgun sequence of Vibrio sagamiensis NBRC 104589.</title>
        <authorList>
            <person name="Hosoyama A."/>
            <person name="Uohara A."/>
            <person name="Ohji S."/>
            <person name="Ichikawa N."/>
        </authorList>
    </citation>
    <scope>NUCLEOTIDE SEQUENCE [LARGE SCALE GENOMIC DNA]</scope>
    <source>
        <strain evidence="15 16">NBRC 104589</strain>
    </source>
</reference>
<dbReference type="Pfam" id="PF00263">
    <property type="entry name" value="Secretin"/>
    <property type="match status" value="1"/>
</dbReference>
<dbReference type="NCBIfam" id="TIGR02516">
    <property type="entry name" value="type_III_yscC"/>
    <property type="match status" value="1"/>
</dbReference>
<dbReference type="InterPro" id="IPR038591">
    <property type="entry name" value="NolW-like_sf"/>
</dbReference>
<dbReference type="GO" id="GO:0015627">
    <property type="term" value="C:type II protein secretion system complex"/>
    <property type="evidence" value="ECO:0007669"/>
    <property type="project" value="TreeGrafter"/>
</dbReference>
<dbReference type="EMBL" id="BJXJ01000012">
    <property type="protein sequence ID" value="GEM75429.1"/>
    <property type="molecule type" value="Genomic_DNA"/>
</dbReference>
<proteinExistence type="inferred from homology"/>
<feature type="domain" description="NolW-like" evidence="13">
    <location>
        <begin position="111"/>
        <end position="169"/>
    </location>
</feature>
<evidence type="ECO:0000256" key="5">
    <source>
        <dbReference type="ARBA" id="ARBA00022927"/>
    </source>
</evidence>
<evidence type="ECO:0000313" key="15">
    <source>
        <dbReference type="EMBL" id="GEM75429.1"/>
    </source>
</evidence>
<comment type="subunit">
    <text evidence="10">The core secretion machinery of the T3SS is composed of approximately 20 different proteins, including cytoplasmic components, a base, an export apparatus and a needle. This subunit is part of the base, which anchors the injectisome in the bacterial cell envelope. Forms a stable homooligomeric complex.</text>
</comment>
<dbReference type="InterPro" id="IPR003522">
    <property type="entry name" value="T3SS_OM_pore_YscC"/>
</dbReference>
<keyword evidence="8 10" id="KW-0472">Membrane</keyword>
<evidence type="ECO:0000256" key="9">
    <source>
        <dbReference type="ARBA" id="ARBA00023237"/>
    </source>
</evidence>
<dbReference type="InterPro" id="IPR050810">
    <property type="entry name" value="Bact_Secretion_Sys_Channel"/>
</dbReference>
<evidence type="ECO:0000256" key="6">
    <source>
        <dbReference type="ARBA" id="ARBA00023010"/>
    </source>
</evidence>
<comment type="caution">
    <text evidence="15">The sequence shown here is derived from an EMBL/GenBank/DDBJ whole genome shotgun (WGS) entry which is preliminary data.</text>
</comment>
<evidence type="ECO:0000313" key="16">
    <source>
        <dbReference type="Proteomes" id="UP000321922"/>
    </source>
</evidence>
<dbReference type="GO" id="GO:0009279">
    <property type="term" value="C:cell outer membrane"/>
    <property type="evidence" value="ECO:0007669"/>
    <property type="project" value="UniProtKB-SubCell"/>
</dbReference>
<organism evidence="15 16">
    <name type="scientific">Vibrio sagamiensis NBRC 104589</name>
    <dbReference type="NCBI Taxonomy" id="1219064"/>
    <lineage>
        <taxon>Bacteria</taxon>
        <taxon>Pseudomonadati</taxon>
        <taxon>Pseudomonadota</taxon>
        <taxon>Gammaproteobacteria</taxon>
        <taxon>Vibrionales</taxon>
        <taxon>Vibrionaceae</taxon>
        <taxon>Vibrio</taxon>
    </lineage>
</organism>
<evidence type="ECO:0000256" key="2">
    <source>
        <dbReference type="ARBA" id="ARBA00007032"/>
    </source>
</evidence>
<keyword evidence="4 10" id="KW-0732">Signal</keyword>
<keyword evidence="6 10" id="KW-0811">Translocation</keyword>
<sequence precursor="true">MKKITLISNITLVVLSLILSSSLKASTLNWPEQPFRYYADNDTLKELFNNFGANYRISVSVSDKINEKVSGRFTPEDPEEFLNYLSQVYNLMWYFDGSVLHVYKSTETRSRLLQLELLTARELKSTLVSTGIWDNRYGWRASENKGLVYLSGPPRYVDLVQQTADALEARLMKTANSTDDLVVEIIPLKYASATDREINYRDQKIVVPGIASVLNRVLAGVRTQVSSLPNATIGQDQQGVANPLSSAVNYHAGATVEAEPGLNAIIVRDTQARLPLYRKLLAQLDRPQSRIEVALSIVDISANDLSQLGIDWRAGVSVGGNRIIDVKTTGDVGGGDVTLGSGETFRSLLDSSNLNYLLAQIRLLETKGTAQVVSRPTILTQENVEAVLNNSTTFYVKLVGTETAALEEVTYGTLLRIVPRIVGDRYAQRPEINLSLYLEDGAQIPDGGVDDLPSIRTTEISTLATVKQGQSLLIGGVYRDEMSHQLRKIPLLGDIPYLGALFRSNTNTMRRTVRMFIIEPRIIVDGIGDNILISNEKDLRSQITAFKSLSNDSTELKSAIAIFSCTTEEQAKRHQDDLASQQKASLRNQCNLPTGELGWRVEIKECDSAQQQCVRPKEE</sequence>
<dbReference type="PANTHER" id="PTHR30332:SF5">
    <property type="entry name" value="SPI-1 TYPE 3 SECRETION SYSTEM SECRETIN"/>
    <property type="match status" value="1"/>
</dbReference>
<dbReference type="GO" id="GO:0030257">
    <property type="term" value="C:type III protein secretion system complex"/>
    <property type="evidence" value="ECO:0007669"/>
    <property type="project" value="UniProtKB-UniRule"/>
</dbReference>
<feature type="domain" description="Type II/III secretion system secretin-like" evidence="12">
    <location>
        <begin position="364"/>
        <end position="523"/>
    </location>
</feature>
<gene>
    <name evidence="10" type="primary">sctC</name>
    <name evidence="15" type="ORF">VSA01S_15410</name>
</gene>
<evidence type="ECO:0000256" key="7">
    <source>
        <dbReference type="ARBA" id="ARBA00023026"/>
    </source>
</evidence>
<dbReference type="PRINTS" id="PR01337">
    <property type="entry name" value="TYPE3OMGPROT"/>
</dbReference>
<dbReference type="GO" id="GO:0030254">
    <property type="term" value="P:protein secretion by the type III secretion system"/>
    <property type="evidence" value="ECO:0007669"/>
    <property type="project" value="UniProtKB-UniRule"/>
</dbReference>
<keyword evidence="9 10" id="KW-0998">Cell outer membrane</keyword>
<dbReference type="AlphaFoldDB" id="A0A511QDR6"/>
<evidence type="ECO:0000256" key="11">
    <source>
        <dbReference type="RuleBase" id="RU004004"/>
    </source>
</evidence>
<dbReference type="InterPro" id="IPR004846">
    <property type="entry name" value="T2SS/T3SS_dom"/>
</dbReference>
<comment type="function">
    <text evidence="10">Component of the type III secretion system (T3SS), also called injectisome, which is used to inject bacterial effector proteins into eukaryotic host cells. Forms a ring-shaped multimeric structure with an apparent central pore in the outer membrane.</text>
</comment>
<accession>A0A511QDR6</accession>
<comment type="similarity">
    <text evidence="2 10">Belongs to the bacterial secretin family. T3SS SctC subfamily.</text>
</comment>
<dbReference type="PANTHER" id="PTHR30332">
    <property type="entry name" value="PROBABLE GENERAL SECRETION PATHWAY PROTEIN D"/>
    <property type="match status" value="1"/>
</dbReference>
<dbReference type="InterPro" id="IPR005644">
    <property type="entry name" value="NolW-like"/>
</dbReference>
<evidence type="ECO:0000259" key="13">
    <source>
        <dbReference type="Pfam" id="PF03958"/>
    </source>
</evidence>
<dbReference type="InterPro" id="IPR004845">
    <property type="entry name" value="T2SS_GspD_CS"/>
</dbReference>
<keyword evidence="3 10" id="KW-0813">Transport</keyword>
<evidence type="ECO:0000256" key="1">
    <source>
        <dbReference type="ARBA" id="ARBA00004442"/>
    </source>
</evidence>
<keyword evidence="5 10" id="KW-0653">Protein transport</keyword>
<dbReference type="Pfam" id="PF21304">
    <property type="entry name" value="T3S_SPI-1_N0"/>
    <property type="match status" value="1"/>
</dbReference>